<proteinExistence type="inferred from homology"/>
<name>A0A1I1DEG3_9BACT</name>
<dbReference type="OrthoDB" id="9803333at2"/>
<evidence type="ECO:0000256" key="1">
    <source>
        <dbReference type="ARBA" id="ARBA00006484"/>
    </source>
</evidence>
<dbReference type="InterPro" id="IPR002347">
    <property type="entry name" value="SDR_fam"/>
</dbReference>
<keyword evidence="2" id="KW-0560">Oxidoreductase</keyword>
<dbReference type="PRINTS" id="PR00081">
    <property type="entry name" value="GDHRDH"/>
</dbReference>
<dbReference type="GO" id="GO:0016491">
    <property type="term" value="F:oxidoreductase activity"/>
    <property type="evidence" value="ECO:0007669"/>
    <property type="project" value="UniProtKB-KW"/>
</dbReference>
<reference evidence="3 4" key="1">
    <citation type="submission" date="2016-10" db="EMBL/GenBank/DDBJ databases">
        <authorList>
            <person name="de Groot N.N."/>
        </authorList>
    </citation>
    <scope>NUCLEOTIDE SEQUENCE [LARGE SCALE GENOMIC DNA]</scope>
    <source>
        <strain evidence="3 4">DSM 6793</strain>
    </source>
</reference>
<dbReference type="Gene3D" id="3.40.50.720">
    <property type="entry name" value="NAD(P)-binding Rossmann-like Domain"/>
    <property type="match status" value="1"/>
</dbReference>
<dbReference type="STRING" id="927664.SAMN05421780_101132"/>
<evidence type="ECO:0000313" key="3">
    <source>
        <dbReference type="EMBL" id="SFB72776.1"/>
    </source>
</evidence>
<dbReference type="Pfam" id="PF13561">
    <property type="entry name" value="adh_short_C2"/>
    <property type="match status" value="1"/>
</dbReference>
<dbReference type="Proteomes" id="UP000199514">
    <property type="component" value="Unassembled WGS sequence"/>
</dbReference>
<keyword evidence="4" id="KW-1185">Reference proteome</keyword>
<sequence length="233" mass="24859">MKNYLIVGASSGIGAQLCQQLAAHTQNRVWGTYYQHETVSSAPNLSYHYLNVLDDNLNFDFLPDTLDGLAFCVGKISLKPFSRISQAEYIADYQAQVLGAVKTIQAVLPRLKAAPNASIVLFSTVAVQTGFSFHALVAASKGAIEGITRALAAELAPKIRVNALAPSITDTPLAQNLLNTPEKKEANAQRHPLKKIGSAADLANAAEFLLSEQSGWITGQIVAIDGGISSLRI</sequence>
<comment type="similarity">
    <text evidence="1">Belongs to the short-chain dehydrogenases/reductases (SDR) family.</text>
</comment>
<dbReference type="AlphaFoldDB" id="A0A1I1DEG3"/>
<dbReference type="InterPro" id="IPR036291">
    <property type="entry name" value="NAD(P)-bd_dom_sf"/>
</dbReference>
<dbReference type="SUPFAM" id="SSF51735">
    <property type="entry name" value="NAD(P)-binding Rossmann-fold domains"/>
    <property type="match status" value="1"/>
</dbReference>
<dbReference type="RefSeq" id="WP_091505747.1">
    <property type="nucleotide sequence ID" value="NZ_FOLE01000001.1"/>
</dbReference>
<dbReference type="EMBL" id="FOLE01000001">
    <property type="protein sequence ID" value="SFB72776.1"/>
    <property type="molecule type" value="Genomic_DNA"/>
</dbReference>
<evidence type="ECO:0000256" key="2">
    <source>
        <dbReference type="ARBA" id="ARBA00023002"/>
    </source>
</evidence>
<protein>
    <submittedName>
        <fullName evidence="3">NAD(P)-dependent dehydrogenase, short-chain alcohol dehydrogenase family</fullName>
    </submittedName>
</protein>
<dbReference type="PANTHER" id="PTHR43477:SF1">
    <property type="entry name" value="DIHYDROANTICAPSIN 7-DEHYDROGENASE"/>
    <property type="match status" value="1"/>
</dbReference>
<organism evidence="3 4">
    <name type="scientific">Flexibacter flexilis DSM 6793</name>
    <dbReference type="NCBI Taxonomy" id="927664"/>
    <lineage>
        <taxon>Bacteria</taxon>
        <taxon>Pseudomonadati</taxon>
        <taxon>Bacteroidota</taxon>
        <taxon>Cytophagia</taxon>
        <taxon>Cytophagales</taxon>
        <taxon>Flexibacteraceae</taxon>
        <taxon>Flexibacter</taxon>
    </lineage>
</organism>
<evidence type="ECO:0000313" key="4">
    <source>
        <dbReference type="Proteomes" id="UP000199514"/>
    </source>
</evidence>
<dbReference type="CDD" id="cd05233">
    <property type="entry name" value="SDR_c"/>
    <property type="match status" value="1"/>
</dbReference>
<gene>
    <name evidence="3" type="ORF">SAMN05421780_101132</name>
</gene>
<accession>A0A1I1DEG3</accession>
<dbReference type="InterPro" id="IPR051122">
    <property type="entry name" value="SDR_DHRS6-like"/>
</dbReference>
<dbReference type="PANTHER" id="PTHR43477">
    <property type="entry name" value="DIHYDROANTICAPSIN 7-DEHYDROGENASE"/>
    <property type="match status" value="1"/>
</dbReference>